<keyword evidence="5" id="KW-1185">Reference proteome</keyword>
<dbReference type="Gene3D" id="3.30.450.20">
    <property type="entry name" value="PAS domain"/>
    <property type="match status" value="1"/>
</dbReference>
<feature type="compositionally biased region" description="Polar residues" evidence="1">
    <location>
        <begin position="885"/>
        <end position="898"/>
    </location>
</feature>
<feature type="transmembrane region" description="Helical" evidence="2">
    <location>
        <begin position="718"/>
        <end position="737"/>
    </location>
</feature>
<feature type="transmembrane region" description="Helical" evidence="2">
    <location>
        <begin position="1222"/>
        <end position="1242"/>
    </location>
</feature>
<comment type="caution">
    <text evidence="4">The sequence shown here is derived from an EMBL/GenBank/DDBJ whole genome shotgun (WGS) entry which is preliminary data.</text>
</comment>
<dbReference type="Proteomes" id="UP001165160">
    <property type="component" value="Unassembled WGS sequence"/>
</dbReference>
<evidence type="ECO:0000313" key="5">
    <source>
        <dbReference type="Proteomes" id="UP001165160"/>
    </source>
</evidence>
<feature type="region of interest" description="Disordered" evidence="1">
    <location>
        <begin position="871"/>
        <end position="898"/>
    </location>
</feature>
<dbReference type="CDD" id="cd00198">
    <property type="entry name" value="vWFA"/>
    <property type="match status" value="1"/>
</dbReference>
<feature type="transmembrane region" description="Helical" evidence="2">
    <location>
        <begin position="25"/>
        <end position="45"/>
    </location>
</feature>
<evidence type="ECO:0000256" key="1">
    <source>
        <dbReference type="SAM" id="MobiDB-lite"/>
    </source>
</evidence>
<keyword evidence="2" id="KW-0812">Transmembrane</keyword>
<evidence type="ECO:0000256" key="2">
    <source>
        <dbReference type="SAM" id="Phobius"/>
    </source>
</evidence>
<dbReference type="SUPFAM" id="SSF53300">
    <property type="entry name" value="vWA-like"/>
    <property type="match status" value="1"/>
</dbReference>
<keyword evidence="2" id="KW-1133">Transmembrane helix</keyword>
<dbReference type="InterPro" id="IPR036465">
    <property type="entry name" value="vWFA_dom_sf"/>
</dbReference>
<feature type="compositionally biased region" description="Basic and acidic residues" evidence="1">
    <location>
        <begin position="871"/>
        <end position="884"/>
    </location>
</feature>
<feature type="transmembrane region" description="Helical" evidence="2">
    <location>
        <begin position="517"/>
        <end position="539"/>
    </location>
</feature>
<dbReference type="SMART" id="SM00327">
    <property type="entry name" value="VWA"/>
    <property type="match status" value="1"/>
</dbReference>
<name>A0A9W6ZFM4_9STRA</name>
<dbReference type="Gene3D" id="3.40.50.410">
    <property type="entry name" value="von Willebrand factor, type A domain"/>
    <property type="match status" value="1"/>
</dbReference>
<dbReference type="PROSITE" id="PS50234">
    <property type="entry name" value="VWFA"/>
    <property type="match status" value="1"/>
</dbReference>
<dbReference type="EMBL" id="BRXX01000590">
    <property type="protein sequence ID" value="GMH49210.1"/>
    <property type="molecule type" value="Genomic_DNA"/>
</dbReference>
<proteinExistence type="predicted"/>
<accession>A0A9W6ZFM4</accession>
<sequence length="1846" mass="200821">MQTVVHPDDKLLVNKTKQWGLRRQLFVAFGLTSFAAIFVVATIAITTTSTLGAQVKSDAREALRIQARSNLAWASTMAAEAVSQKFANLDGMASIMQQATMDRFVGYPDHPGYPGDLNVPFFDIVSRTNKYPLKWNESLPLDWEVQPMVTSENHKEHVGDRFSWYSGNARISTGTAAYRMQGACDPDATVGDPEYYSGCTTAHNNLTTGGVTAPTETNFLIERKARDLIPFLKPLYESIDDVKGVGIFFANAGAGSVITFPALVADGTMSPYISDGCDWAAVTNPRTGSPILSNSERNNCHPSGDSVQQREYNPMDRAWCKSQALQSNIFKTSFYGPYKDAWSENLWLITIGRPVYDRLTGEFIACTEASVSVDEINSIVNSVQIGSTSTSTLIKFDDGEVVASSQWDYTTAASTVSVTTLDIGIDSAGLNKIRTQFDFSRGWEPATAKATFQNNVFEHANKLISTYPIPAIPSVYDENYSPDYIMIITIEEQEVLSQVDAMDVAISDDVTVISVSILFDALAGFAVVLILIFIISRFLTTPFAWMEKVADQVVNNAGADLGDGLDPNSSPELACSPKTEVSELVEEFKIMITGFGGSGAAKLHKHEVHEVPNPCSFSHEQKMRLGYGQDNFPPSAPAVGKVDGGDGGVVTVSAFAVPSAVVQGDIEMATIDQASTTNANNGFINKGRNAMVATVETTTERARKSKAKRETSIFVSPLFRYIVLLIVVPLIATLVLISTTTTSRLQDDLPLWLHDVEEASIALERSSIETTARLRGMFARETIAKPIRDLWLYQRVASWLFFGGIERSDSFTEVLTGTEECKLETAMTCQFILDAPCDCSWYDSHDLGEHCSSGTTQDRGRQLQKQQICIQKDDADSSTGERDTSSYPSNGVSPTETNWFDDWTAGDLPGSGKGASASGYETTYDRVRVYSALSALELAIFNYDVSIDYSKLYSTFIGFEADGALAGYAGCDYATVGGMAGWKSSYNNGAPDLRPELCPVNKYGYDARCRGWYDTGMKQVTEGNGNPLYITPPYLFSGGQTGCSATMSLVDPLNGNFVGQSLIDFNPDKIVKALKKENTPIGSGDDSFAFLITAQPDILGTDTIVGPGYVLGGAGKSILDVALDKKASQAEKTEFENGVLFDMRAGKNGTATFDLGGEQGRGYVAFAPVNARALKGTNPSIFKEGVDVWETLVYSLAIVIPEADLTLPFTSIKSEIEDSINASLGVLLTCIIISMCLTVFFVGKVTYAIVNPVVKLLQVVTQINSKDITDDIPHIKGGSREVSHVYASFEKLYLVVRFSNAAFFSGNLLVAYQVLFEAEMLFKQLKNDKAIGVANNNIANTLLALYTKLTTADLEANKFPSMKGREILNLVGVQHVKDLVEMTSKRYDNAVKGANDDLSKRKGGEGMRHEEKSFTVQLANRLFNRGIWNLKLAIMEGGASAMLMKGEGSREYWRQGMDDIKKTMALDEETRDSGGFMFDTLLGRIGGLLSVFSGVRKEPARWSELLKESLQELKATLDGLLARTRLELDGAERSGPLFSEIEYIGRLQQLEASAVKILLIGVEKGGVGGLGGLMGWLSQGVGEAPALPAIRMAIRMLVEDEFMNHLSALTALNCLIDHSGWPVEELKKMKNWVKKIHTNVPQALLNVPSKRKRIIFCLDKSGSMSGGRIAKAIKNTLKIYDDYVGEDDEVGFVQFNNSTEVVFPVQAKSGRQGEHRAKILAITAEGGTRFYTAIAECIDMAVKANSCGEKMGTWIVALTDGDSRDDPEKAVKSLLKLRQDGTADIDVVIVGVDVSSNAVQACEKMCTTSEDSLYIDSHGGLAAMDEAFAQVAKLIGGDAGVVMEAF</sequence>
<feature type="domain" description="VWFA" evidence="3">
    <location>
        <begin position="1653"/>
        <end position="1831"/>
    </location>
</feature>
<reference evidence="5" key="1">
    <citation type="journal article" date="2023" name="Commun. Biol.">
        <title>Genome analysis of Parmales, the sister group of diatoms, reveals the evolutionary specialization of diatoms from phago-mixotrophs to photoautotrophs.</title>
        <authorList>
            <person name="Ban H."/>
            <person name="Sato S."/>
            <person name="Yoshikawa S."/>
            <person name="Yamada K."/>
            <person name="Nakamura Y."/>
            <person name="Ichinomiya M."/>
            <person name="Sato N."/>
            <person name="Blanc-Mathieu R."/>
            <person name="Endo H."/>
            <person name="Kuwata A."/>
            <person name="Ogata H."/>
        </authorList>
    </citation>
    <scope>NUCLEOTIDE SEQUENCE [LARGE SCALE GENOMIC DNA]</scope>
    <source>
        <strain evidence="5">NIES 3699</strain>
    </source>
</reference>
<keyword evidence="2" id="KW-0472">Membrane</keyword>
<dbReference type="InterPro" id="IPR002035">
    <property type="entry name" value="VWF_A"/>
</dbReference>
<dbReference type="Pfam" id="PF00092">
    <property type="entry name" value="VWA"/>
    <property type="match status" value="1"/>
</dbReference>
<protein>
    <recommendedName>
        <fullName evidence="3">VWFA domain-containing protein</fullName>
    </recommendedName>
</protein>
<evidence type="ECO:0000313" key="4">
    <source>
        <dbReference type="EMBL" id="GMH49210.1"/>
    </source>
</evidence>
<evidence type="ECO:0000259" key="3">
    <source>
        <dbReference type="PROSITE" id="PS50234"/>
    </source>
</evidence>
<organism evidence="4 5">
    <name type="scientific">Triparma verrucosa</name>
    <dbReference type="NCBI Taxonomy" id="1606542"/>
    <lineage>
        <taxon>Eukaryota</taxon>
        <taxon>Sar</taxon>
        <taxon>Stramenopiles</taxon>
        <taxon>Ochrophyta</taxon>
        <taxon>Bolidophyceae</taxon>
        <taxon>Parmales</taxon>
        <taxon>Triparmaceae</taxon>
        <taxon>Triparma</taxon>
    </lineage>
</organism>
<gene>
    <name evidence="4" type="ORF">TrVE_jg11136</name>
</gene>